<dbReference type="SMART" id="SM00129">
    <property type="entry name" value="KISc"/>
    <property type="match status" value="1"/>
</dbReference>
<dbReference type="GO" id="GO:0000922">
    <property type="term" value="C:spindle pole"/>
    <property type="evidence" value="ECO:0007669"/>
    <property type="project" value="UniProtKB-SubCell"/>
</dbReference>
<dbReference type="Pfam" id="PF13931">
    <property type="entry name" value="Microtub_bind"/>
    <property type="match status" value="1"/>
</dbReference>
<dbReference type="Pfam" id="PF00225">
    <property type="entry name" value="Kinesin"/>
    <property type="match status" value="1"/>
</dbReference>
<evidence type="ECO:0000256" key="7">
    <source>
        <dbReference type="ARBA" id="ARBA00022776"/>
    </source>
</evidence>
<dbReference type="GO" id="GO:0008017">
    <property type="term" value="F:microtubule binding"/>
    <property type="evidence" value="ECO:0007669"/>
    <property type="project" value="InterPro"/>
</dbReference>
<evidence type="ECO:0000259" key="17">
    <source>
        <dbReference type="PROSITE" id="PS50067"/>
    </source>
</evidence>
<evidence type="ECO:0000256" key="8">
    <source>
        <dbReference type="ARBA" id="ARBA00022840"/>
    </source>
</evidence>
<keyword evidence="2" id="KW-0963">Cytoplasm</keyword>
<dbReference type="GO" id="GO:0008574">
    <property type="term" value="F:plus-end-directed microtubule motor activity"/>
    <property type="evidence" value="ECO:0007669"/>
    <property type="project" value="TreeGrafter"/>
</dbReference>
<evidence type="ECO:0000256" key="5">
    <source>
        <dbReference type="ARBA" id="ARBA00022701"/>
    </source>
</evidence>
<dbReference type="CDD" id="cd01364">
    <property type="entry name" value="KISc_BimC_Eg5"/>
    <property type="match status" value="1"/>
</dbReference>
<evidence type="ECO:0000256" key="2">
    <source>
        <dbReference type="ARBA" id="ARBA00022490"/>
    </source>
</evidence>
<dbReference type="InterPro" id="IPR036961">
    <property type="entry name" value="Kinesin_motor_dom_sf"/>
</dbReference>
<feature type="binding site" evidence="14">
    <location>
        <begin position="103"/>
        <end position="110"/>
    </location>
    <ligand>
        <name>ATP</name>
        <dbReference type="ChEBI" id="CHEBI:30616"/>
    </ligand>
</feature>
<proteinExistence type="inferred from homology"/>
<dbReference type="Proteomes" id="UP001233172">
    <property type="component" value="Unassembled WGS sequence"/>
</dbReference>
<feature type="compositionally biased region" description="Basic and acidic residues" evidence="16">
    <location>
        <begin position="1031"/>
        <end position="1043"/>
    </location>
</feature>
<evidence type="ECO:0000256" key="11">
    <source>
        <dbReference type="ARBA" id="ARBA00023212"/>
    </source>
</evidence>
<dbReference type="AlphaFoldDB" id="A0AAD8AYS5"/>
<evidence type="ECO:0000256" key="3">
    <source>
        <dbReference type="ARBA" id="ARBA00022553"/>
    </source>
</evidence>
<name>A0AAD8AYS5_BIOPF</name>
<dbReference type="GO" id="GO:0005524">
    <property type="term" value="F:ATP binding"/>
    <property type="evidence" value="ECO:0007669"/>
    <property type="project" value="UniProtKB-UniRule"/>
</dbReference>
<evidence type="ECO:0000256" key="4">
    <source>
        <dbReference type="ARBA" id="ARBA00022618"/>
    </source>
</evidence>
<comment type="caution">
    <text evidence="18">The sequence shown here is derived from an EMBL/GenBank/DDBJ whole genome shotgun (WGS) entry which is preliminary data.</text>
</comment>
<dbReference type="EMBL" id="JASAOG010000189">
    <property type="protein sequence ID" value="KAK0044921.1"/>
    <property type="molecule type" value="Genomic_DNA"/>
</dbReference>
<dbReference type="GO" id="GO:0090307">
    <property type="term" value="P:mitotic spindle assembly"/>
    <property type="evidence" value="ECO:0007669"/>
    <property type="project" value="TreeGrafter"/>
</dbReference>
<feature type="compositionally biased region" description="Polar residues" evidence="16">
    <location>
        <begin position="1048"/>
        <end position="1059"/>
    </location>
</feature>
<dbReference type="GO" id="GO:0005634">
    <property type="term" value="C:nucleus"/>
    <property type="evidence" value="ECO:0007669"/>
    <property type="project" value="TreeGrafter"/>
</dbReference>
<reference evidence="18" key="1">
    <citation type="journal article" date="2023" name="PLoS Negl. Trop. Dis.">
        <title>A genome sequence for Biomphalaria pfeifferi, the major vector snail for the human-infecting parasite Schistosoma mansoni.</title>
        <authorList>
            <person name="Bu L."/>
            <person name="Lu L."/>
            <person name="Laidemitt M.R."/>
            <person name="Zhang S.M."/>
            <person name="Mutuku M."/>
            <person name="Mkoji G."/>
            <person name="Steinauer M."/>
            <person name="Loker E.S."/>
        </authorList>
    </citation>
    <scope>NUCLEOTIDE SEQUENCE</scope>
    <source>
        <strain evidence="18">KasaAsao</strain>
    </source>
</reference>
<dbReference type="SUPFAM" id="SSF52540">
    <property type="entry name" value="P-loop containing nucleoside triphosphate hydrolases"/>
    <property type="match status" value="1"/>
</dbReference>
<reference evidence="18" key="2">
    <citation type="submission" date="2023-04" db="EMBL/GenBank/DDBJ databases">
        <authorList>
            <person name="Bu L."/>
            <person name="Lu L."/>
            <person name="Laidemitt M.R."/>
            <person name="Zhang S.M."/>
            <person name="Mutuku M."/>
            <person name="Mkoji G."/>
            <person name="Steinauer M."/>
            <person name="Loker E.S."/>
        </authorList>
    </citation>
    <scope>NUCLEOTIDE SEQUENCE</scope>
    <source>
        <strain evidence="18">KasaAsao</strain>
        <tissue evidence="18">Whole Snail</tissue>
    </source>
</reference>
<feature type="region of interest" description="Disordered" evidence="16">
    <location>
        <begin position="1021"/>
        <end position="1098"/>
    </location>
</feature>
<keyword evidence="5" id="KW-0493">Microtubule</keyword>
<evidence type="ECO:0000256" key="12">
    <source>
        <dbReference type="ARBA" id="ARBA00023306"/>
    </source>
</evidence>
<keyword evidence="12" id="KW-0131">Cell cycle</keyword>
<dbReference type="PRINTS" id="PR00380">
    <property type="entry name" value="KINESINHEAVY"/>
</dbReference>
<evidence type="ECO:0000256" key="16">
    <source>
        <dbReference type="SAM" id="MobiDB-lite"/>
    </source>
</evidence>
<evidence type="ECO:0000256" key="14">
    <source>
        <dbReference type="PROSITE-ProRule" id="PRU00283"/>
    </source>
</evidence>
<evidence type="ECO:0000256" key="13">
    <source>
        <dbReference type="ARBA" id="ARBA00034704"/>
    </source>
</evidence>
<keyword evidence="9 15" id="KW-0175">Coiled coil</keyword>
<dbReference type="PANTHER" id="PTHR47970">
    <property type="entry name" value="KINESIN-LIKE PROTEIN KIF11"/>
    <property type="match status" value="1"/>
</dbReference>
<dbReference type="GO" id="GO:0051231">
    <property type="term" value="P:spindle elongation"/>
    <property type="evidence" value="ECO:0007669"/>
    <property type="project" value="TreeGrafter"/>
</dbReference>
<evidence type="ECO:0000256" key="6">
    <source>
        <dbReference type="ARBA" id="ARBA00022741"/>
    </source>
</evidence>
<dbReference type="FunFam" id="3.40.850.10:FF:000035">
    <property type="entry name" value="Kinesin-like protein KIF11"/>
    <property type="match status" value="1"/>
</dbReference>
<dbReference type="PROSITE" id="PS00411">
    <property type="entry name" value="KINESIN_MOTOR_1"/>
    <property type="match status" value="1"/>
</dbReference>
<evidence type="ECO:0000313" key="18">
    <source>
        <dbReference type="EMBL" id="KAK0044921.1"/>
    </source>
</evidence>
<keyword evidence="10 14" id="KW-0505">Motor protein</keyword>
<protein>
    <submittedName>
        <fullName evidence="18">Kinesin-like protein KIF11-B</fullName>
    </submittedName>
</protein>
<dbReference type="InterPro" id="IPR025901">
    <property type="entry name" value="Kinesin-assoc_MT-bd_dom"/>
</dbReference>
<dbReference type="InterPro" id="IPR019821">
    <property type="entry name" value="Kinesin_motor_CS"/>
</dbReference>
<feature type="compositionally biased region" description="Low complexity" evidence="16">
    <location>
        <begin position="1060"/>
        <end position="1074"/>
    </location>
</feature>
<feature type="coiled-coil region" evidence="15">
    <location>
        <begin position="702"/>
        <end position="732"/>
    </location>
</feature>
<dbReference type="PROSITE" id="PS50067">
    <property type="entry name" value="KINESIN_MOTOR_2"/>
    <property type="match status" value="1"/>
</dbReference>
<keyword evidence="7" id="KW-0498">Mitosis</keyword>
<keyword evidence="6 14" id="KW-0547">Nucleotide-binding</keyword>
<organism evidence="18 19">
    <name type="scientific">Biomphalaria pfeifferi</name>
    <name type="common">Bloodfluke planorb</name>
    <name type="synonym">Freshwater snail</name>
    <dbReference type="NCBI Taxonomy" id="112525"/>
    <lineage>
        <taxon>Eukaryota</taxon>
        <taxon>Metazoa</taxon>
        <taxon>Spiralia</taxon>
        <taxon>Lophotrochozoa</taxon>
        <taxon>Mollusca</taxon>
        <taxon>Gastropoda</taxon>
        <taxon>Heterobranchia</taxon>
        <taxon>Euthyneura</taxon>
        <taxon>Panpulmonata</taxon>
        <taxon>Hygrophila</taxon>
        <taxon>Lymnaeoidea</taxon>
        <taxon>Planorbidae</taxon>
        <taxon>Biomphalaria</taxon>
    </lineage>
</organism>
<dbReference type="GO" id="GO:0005876">
    <property type="term" value="C:spindle microtubule"/>
    <property type="evidence" value="ECO:0007669"/>
    <property type="project" value="TreeGrafter"/>
</dbReference>
<feature type="compositionally biased region" description="Polar residues" evidence="16">
    <location>
        <begin position="1075"/>
        <end position="1084"/>
    </location>
</feature>
<evidence type="ECO:0000256" key="15">
    <source>
        <dbReference type="SAM" id="Coils"/>
    </source>
</evidence>
<dbReference type="InterPro" id="IPR047241">
    <property type="entry name" value="KIF11-like_kin_motor_dom"/>
</dbReference>
<feature type="coiled-coil region" evidence="15">
    <location>
        <begin position="540"/>
        <end position="567"/>
    </location>
</feature>
<dbReference type="InterPro" id="IPR047149">
    <property type="entry name" value="KIF11-like"/>
</dbReference>
<dbReference type="PANTHER" id="PTHR47970:SF12">
    <property type="entry name" value="KINESIN FAMILY MEMBER 11"/>
    <property type="match status" value="1"/>
</dbReference>
<sequence>MSLPGKNKPETKEKNQNINVAVRCRPINSLEKKQGSCSVLSCDRVKKEVTVKERTGVHPFTKTYNFDHVFPPDSEQIDVYKSVVMPVVEEVLAGYNCTIFAYGQTGTGKTFTMEGERTEGLNSTWEDDPLTGIIPRALHQIFDALQNQNDIEFSVRVSFLELYNEELFDLLGSTIDPLRLRIYEDNTKKGSVIISGLEEVVVRNKDEVYEILERGTAKRSTAATLMNAVSSRSHSVFSVTIHIKENTIDGEELLKTGKLYLVDLAGSENIARSGAVDKRAREAGNINQSLLTLGRVITALVEHAPHVPYRESKLTRLLQDSLGGRTKTSIIATISPASSNLEETLSTLDYAFRAKNITNRPEINQKLTKKALLREYNEEIERLRRDLQACREKNGIYVAEENYIAMHNKISQQEEMIQELEDNIECLKTEMKNLSDLFSETKEELKITSENLAETAQNLFVTSETLKITTNELKVTKDDRDEHKFLMQEHAKTEELLYSQAEDLLKTAQSSISDVGGLHAKIDRKKAVEQHNEQEASDFNEDLQKMLQTIQDMIKKVHDEADDINEKACKQIDELVQQHKKEITTTKQNIKNFLDLMEKDLQETLNRHDIFSTSRSEWGSMSLKKCAEMQEAAKKICLKMQCEVSESLKSQKKDYVEQSQLLSESCKLIWQQKEAMYLTLNKCHTDIIAQMSKVIVKSSSHLSELNNQNAELKEYLKNAEAKELDLEQKITEMFFARRQQYNELLGKTQAHLDKHQNSNTAFVLDLKKEESKMTQLLEEHVESMKEQLDTCVHKASASMEKTTQMINSRDELFPQTINKIAGAVEQNNKHLQEGYEMVEESMKTLHEISETFKTEHTQTIKHILDVNYDHSKTINTYLDEESIQFLANTANALNLHGALSSTLNNGLQKPYEELATTVCKVDDFFTKRLRKDIPTGMTPQRCEFKYPQNLVKTDNHEILLENYRSNKHSNDPLVMNLEQQLETAVDDLLPGSSEDIYRSVSVGNLSNAGSEKSCVSAVSTSGVSTASVKSKMSDFDSVKENKPRTRKPTQPNSKVTFKASSKTPSKLKTPSKTTAQPQVTNGGNVRTKLPLRSNNQAS</sequence>
<comment type="similarity">
    <text evidence="13">Belongs to the TRAFAC class myosin-kinesin ATPase superfamily. Kinesin family. KIN-5/BimC subfamily.</text>
</comment>
<dbReference type="GO" id="GO:0072686">
    <property type="term" value="C:mitotic spindle"/>
    <property type="evidence" value="ECO:0007669"/>
    <property type="project" value="TreeGrafter"/>
</dbReference>
<feature type="compositionally biased region" description="Low complexity" evidence="16">
    <location>
        <begin position="1021"/>
        <end position="1030"/>
    </location>
</feature>
<feature type="coiled-coil region" evidence="15">
    <location>
        <begin position="366"/>
        <end position="444"/>
    </location>
</feature>
<evidence type="ECO:0000256" key="1">
    <source>
        <dbReference type="ARBA" id="ARBA00004647"/>
    </source>
</evidence>
<evidence type="ECO:0000313" key="19">
    <source>
        <dbReference type="Proteomes" id="UP001233172"/>
    </source>
</evidence>
<keyword evidence="4" id="KW-0132">Cell division</keyword>
<accession>A0AAD8AYS5</accession>
<keyword evidence="19" id="KW-1185">Reference proteome</keyword>
<dbReference type="GO" id="GO:0007018">
    <property type="term" value="P:microtubule-based movement"/>
    <property type="evidence" value="ECO:0007669"/>
    <property type="project" value="InterPro"/>
</dbReference>
<comment type="subcellular location">
    <subcellularLocation>
        <location evidence="1">Cytoplasm</location>
        <location evidence="1">Cytoskeleton</location>
        <location evidence="1">Spindle pole</location>
    </subcellularLocation>
</comment>
<dbReference type="InterPro" id="IPR001752">
    <property type="entry name" value="Kinesin_motor_dom"/>
</dbReference>
<keyword evidence="11" id="KW-0206">Cytoskeleton</keyword>
<dbReference type="Gene3D" id="3.40.850.10">
    <property type="entry name" value="Kinesin motor domain"/>
    <property type="match status" value="1"/>
</dbReference>
<evidence type="ECO:0000256" key="10">
    <source>
        <dbReference type="ARBA" id="ARBA00023175"/>
    </source>
</evidence>
<feature type="domain" description="Kinesin motor" evidence="17">
    <location>
        <begin position="17"/>
        <end position="357"/>
    </location>
</feature>
<gene>
    <name evidence="18" type="ORF">Bpfe_025606</name>
</gene>
<evidence type="ECO:0000256" key="9">
    <source>
        <dbReference type="ARBA" id="ARBA00023054"/>
    </source>
</evidence>
<dbReference type="InterPro" id="IPR027417">
    <property type="entry name" value="P-loop_NTPase"/>
</dbReference>
<dbReference type="GO" id="GO:0051301">
    <property type="term" value="P:cell division"/>
    <property type="evidence" value="ECO:0007669"/>
    <property type="project" value="UniProtKB-KW"/>
</dbReference>
<keyword evidence="3" id="KW-0597">Phosphoprotein</keyword>
<keyword evidence="8 14" id="KW-0067">ATP-binding</keyword>